<dbReference type="PANTHER" id="PTHR10067:SF13">
    <property type="entry name" value="PHOSPHATIDYLSERINE DECARBOXYLASE"/>
    <property type="match status" value="1"/>
</dbReference>
<dbReference type="GO" id="GO:0004609">
    <property type="term" value="F:phosphatidylserine decarboxylase activity"/>
    <property type="evidence" value="ECO:0007669"/>
    <property type="project" value="InterPro"/>
</dbReference>
<accession>A0A9X4RCI3</accession>
<dbReference type="Proteomes" id="UP001152755">
    <property type="component" value="Unassembled WGS sequence"/>
</dbReference>
<organism evidence="5 6">
    <name type="scientific">Speluncibacter jeojiensis</name>
    <dbReference type="NCBI Taxonomy" id="2710754"/>
    <lineage>
        <taxon>Bacteria</taxon>
        <taxon>Bacillati</taxon>
        <taxon>Actinomycetota</taxon>
        <taxon>Actinomycetes</taxon>
        <taxon>Mycobacteriales</taxon>
        <taxon>Speluncibacteraceae</taxon>
        <taxon>Speluncibacter</taxon>
    </lineage>
</organism>
<dbReference type="InterPro" id="IPR003817">
    <property type="entry name" value="PS_Dcarbxylase"/>
</dbReference>
<reference evidence="5" key="1">
    <citation type="submission" date="2022-08" db="EMBL/GenBank/DDBJ databases">
        <title>Genome analysis of Corynebacteriales strain.</title>
        <authorList>
            <person name="Lee S.D."/>
        </authorList>
    </citation>
    <scope>NUCLEOTIDE SEQUENCE</scope>
    <source>
        <strain evidence="5">D3-21</strain>
    </source>
</reference>
<evidence type="ECO:0000256" key="1">
    <source>
        <dbReference type="ARBA" id="ARBA00022793"/>
    </source>
</evidence>
<dbReference type="Pfam" id="PF02666">
    <property type="entry name" value="PS_Dcarbxylase"/>
    <property type="match status" value="1"/>
</dbReference>
<dbReference type="GO" id="GO:0008654">
    <property type="term" value="P:phospholipid biosynthetic process"/>
    <property type="evidence" value="ECO:0007669"/>
    <property type="project" value="InterPro"/>
</dbReference>
<dbReference type="AlphaFoldDB" id="A0A9X4RCI3"/>
<sequence>MSSPEVIIDRLHDVLGGDGRLAVRLELSIRKAHELARAKLDPDLFAALEWPLDLAGYEAYLKRFVRWVPQQSGGDAWKGQGGPADRYSKEVSDRLAHFFWLVDQEVGPKGGTIGKDSAAFRGWLTEFARQWGDFLDTTESFSQEILDTFIDYAPEYSIGESLVDGKPNMPSGWLTFNQFFARQLNAGLRPIAEPANNLIVTSPADCSFRHAYDIDGESNIPATTIKNNRTYGNIAELLEGSRYGESFAGGTFVHYMLPPSAYHRFHLPVSGLIRESFVIAGEVYLQVTLEGHQLDSKDSTTTGFEFAQTRGVVTIDTGDTGGDDIGVVAVVPVGMAHVGSVVLTALEDRPATKGDEFGYFQFGGSDIILLFQSGTDPQVDTSDDFRLVGTPVARCSRRPA</sequence>
<evidence type="ECO:0000256" key="3">
    <source>
        <dbReference type="ARBA" id="ARBA00023239"/>
    </source>
</evidence>
<evidence type="ECO:0000313" key="5">
    <source>
        <dbReference type="EMBL" id="MDG3013865.1"/>
    </source>
</evidence>
<gene>
    <name evidence="5" type="ORF">NVS88_04760</name>
</gene>
<dbReference type="PANTHER" id="PTHR10067">
    <property type="entry name" value="PHOSPHATIDYLSERINE DECARBOXYLASE"/>
    <property type="match status" value="1"/>
</dbReference>
<proteinExistence type="predicted"/>
<keyword evidence="4" id="KW-0670">Pyruvate</keyword>
<keyword evidence="6" id="KW-1185">Reference proteome</keyword>
<keyword evidence="1" id="KW-0210">Decarboxylase</keyword>
<evidence type="ECO:0000256" key="4">
    <source>
        <dbReference type="ARBA" id="ARBA00023317"/>
    </source>
</evidence>
<keyword evidence="2" id="KW-0865">Zymogen</keyword>
<dbReference type="EMBL" id="JANRHA010000002">
    <property type="protein sequence ID" value="MDG3013865.1"/>
    <property type="molecule type" value="Genomic_DNA"/>
</dbReference>
<name>A0A9X4RCI3_9ACTN</name>
<dbReference type="RefSeq" id="WP_277832795.1">
    <property type="nucleotide sequence ID" value="NZ_JAAIVF010000003.1"/>
</dbReference>
<comment type="caution">
    <text evidence="5">The sequence shown here is derived from an EMBL/GenBank/DDBJ whole genome shotgun (WGS) entry which is preliminary data.</text>
</comment>
<protein>
    <submittedName>
        <fullName evidence="5">Phosphatidylserine decarboxylase</fullName>
    </submittedName>
</protein>
<evidence type="ECO:0000313" key="6">
    <source>
        <dbReference type="Proteomes" id="UP001152755"/>
    </source>
</evidence>
<evidence type="ECO:0000256" key="2">
    <source>
        <dbReference type="ARBA" id="ARBA00023145"/>
    </source>
</evidence>
<keyword evidence="3" id="KW-0456">Lyase</keyword>